<accession>A0A409W3R1</accession>
<feature type="chain" id="PRO_5019147671" evidence="2">
    <location>
        <begin position="21"/>
        <end position="307"/>
    </location>
</feature>
<dbReference type="OrthoDB" id="5600002at2759"/>
<comment type="caution">
    <text evidence="3">The sequence shown here is derived from an EMBL/GenBank/DDBJ whole genome shotgun (WGS) entry which is preliminary data.</text>
</comment>
<feature type="compositionally biased region" description="Polar residues" evidence="1">
    <location>
        <begin position="189"/>
        <end position="215"/>
    </location>
</feature>
<dbReference type="AlphaFoldDB" id="A0A409W3R1"/>
<dbReference type="InParanoid" id="A0A409W3R1"/>
<feature type="region of interest" description="Disordered" evidence="1">
    <location>
        <begin position="51"/>
        <end position="75"/>
    </location>
</feature>
<dbReference type="EMBL" id="NHYE01005420">
    <property type="protein sequence ID" value="PPQ73157.1"/>
    <property type="molecule type" value="Genomic_DNA"/>
</dbReference>
<gene>
    <name evidence="3" type="ORF">CVT26_014823</name>
</gene>
<evidence type="ECO:0000256" key="2">
    <source>
        <dbReference type="SAM" id="SignalP"/>
    </source>
</evidence>
<evidence type="ECO:0000313" key="4">
    <source>
        <dbReference type="Proteomes" id="UP000284706"/>
    </source>
</evidence>
<keyword evidence="2" id="KW-0732">Signal</keyword>
<protein>
    <submittedName>
        <fullName evidence="3">Uncharacterized protein</fullName>
    </submittedName>
</protein>
<feature type="signal peptide" evidence="2">
    <location>
        <begin position="1"/>
        <end position="20"/>
    </location>
</feature>
<proteinExistence type="predicted"/>
<reference evidence="3 4" key="1">
    <citation type="journal article" date="2018" name="Evol. Lett.">
        <title>Horizontal gene cluster transfer increased hallucinogenic mushroom diversity.</title>
        <authorList>
            <person name="Reynolds H.T."/>
            <person name="Vijayakumar V."/>
            <person name="Gluck-Thaler E."/>
            <person name="Korotkin H.B."/>
            <person name="Matheny P.B."/>
            <person name="Slot J.C."/>
        </authorList>
    </citation>
    <scope>NUCLEOTIDE SEQUENCE [LARGE SCALE GENOMIC DNA]</scope>
    <source>
        <strain evidence="3 4">SRW20</strain>
    </source>
</reference>
<evidence type="ECO:0000256" key="1">
    <source>
        <dbReference type="SAM" id="MobiDB-lite"/>
    </source>
</evidence>
<feature type="region of interest" description="Disordered" evidence="1">
    <location>
        <begin position="183"/>
        <end position="254"/>
    </location>
</feature>
<evidence type="ECO:0000313" key="3">
    <source>
        <dbReference type="EMBL" id="PPQ73157.1"/>
    </source>
</evidence>
<name>A0A409W3R1_9AGAR</name>
<organism evidence="3 4">
    <name type="scientific">Gymnopilus dilepis</name>
    <dbReference type="NCBI Taxonomy" id="231916"/>
    <lineage>
        <taxon>Eukaryota</taxon>
        <taxon>Fungi</taxon>
        <taxon>Dikarya</taxon>
        <taxon>Basidiomycota</taxon>
        <taxon>Agaricomycotina</taxon>
        <taxon>Agaricomycetes</taxon>
        <taxon>Agaricomycetidae</taxon>
        <taxon>Agaricales</taxon>
        <taxon>Agaricineae</taxon>
        <taxon>Hymenogastraceae</taxon>
        <taxon>Gymnopilus</taxon>
    </lineage>
</organism>
<sequence length="307" mass="32745">MVQSALLGIGISLVVRLSLSSSPLYTANPSICKRYIDGGFSPIIDQLSRTSLQDASSTADGQPGPHAVTIPNGCPRCGQTQYASDSRSERNGFSSSARFVPGERCSVCNRVVNEPLPQGGQHNDAGRRPQPQHVGVDVAQLVPVNAGGRFGSSGDVIDDFDVGHFGRDLKFERDFGQWFNDPIPVPSSGLHSQPQGQPYQSQWPSGGLQSVTEQAGQLPNGQGGQLLSGNPPVNFINGVTSSQTGPSGILPGNGTGPGMAMDMLFDWNFSSMMGTATDDFDARDINFEREFAQWFNPDDVGVNLEMK</sequence>
<feature type="compositionally biased region" description="Polar residues" evidence="1">
    <location>
        <begin position="51"/>
        <end position="60"/>
    </location>
</feature>
<dbReference type="Proteomes" id="UP000284706">
    <property type="component" value="Unassembled WGS sequence"/>
</dbReference>
<keyword evidence="4" id="KW-1185">Reference proteome</keyword>
<feature type="compositionally biased region" description="Polar residues" evidence="1">
    <location>
        <begin position="237"/>
        <end position="246"/>
    </location>
</feature>